<dbReference type="Pfam" id="PF01026">
    <property type="entry name" value="TatD_DNase"/>
    <property type="match status" value="1"/>
</dbReference>
<dbReference type="GO" id="GO:0016788">
    <property type="term" value="F:hydrolase activity, acting on ester bonds"/>
    <property type="evidence" value="ECO:0007669"/>
    <property type="project" value="InterPro"/>
</dbReference>
<dbReference type="HOGENOM" id="CLU_031506_5_2_2"/>
<keyword evidence="4" id="KW-0472">Membrane</keyword>
<gene>
    <name evidence="5" type="ordered locus">Mbur_1778</name>
</gene>
<reference evidence="6" key="1">
    <citation type="journal article" date="2009" name="ISME J.">
        <title>The genome sequence of the psychrophilic archaeon, Methanococcoides burtonii: the role of genome evolution in cold adaptation.</title>
        <authorList>
            <person name="Allen M.A."/>
            <person name="Lauro F.M."/>
            <person name="Williams T.J."/>
            <person name="Burg D."/>
            <person name="Siddiqui K.S."/>
            <person name="De Francisci D."/>
            <person name="Chong K.W."/>
            <person name="Pilak O."/>
            <person name="Chew H.H."/>
            <person name="De Maere M.Z."/>
            <person name="Ting L."/>
            <person name="Katrib M."/>
            <person name="Ng C."/>
            <person name="Sowers K.R."/>
            <person name="Galperin M.Y."/>
            <person name="Anderson I.J."/>
            <person name="Ivanova N."/>
            <person name="Dalin E."/>
            <person name="Martinez M."/>
            <person name="Lapidus A."/>
            <person name="Hauser L."/>
            <person name="Land M."/>
            <person name="Thomas T."/>
            <person name="Cavicchioli R."/>
        </authorList>
    </citation>
    <scope>NUCLEOTIDE SEQUENCE [LARGE SCALE GENOMIC DNA]</scope>
    <source>
        <strain evidence="6">DSM 6242 / NBRC 107633 / OCM 468 / ACE-M</strain>
    </source>
</reference>
<dbReference type="CDD" id="cd01310">
    <property type="entry name" value="TatD_DNAse"/>
    <property type="match status" value="1"/>
</dbReference>
<dbReference type="InterPro" id="IPR032466">
    <property type="entry name" value="Metal_Hydrolase"/>
</dbReference>
<evidence type="ECO:0000256" key="1">
    <source>
        <dbReference type="ARBA" id="ARBA00022723"/>
    </source>
</evidence>
<evidence type="ECO:0000313" key="5">
    <source>
        <dbReference type="EMBL" id="ABE52667.1"/>
    </source>
</evidence>
<keyword evidence="6" id="KW-1185">Reference proteome</keyword>
<feature type="binding site" evidence="3">
    <location>
        <position position="38"/>
    </location>
    <ligand>
        <name>a divalent metal cation</name>
        <dbReference type="ChEBI" id="CHEBI:60240"/>
        <label>1</label>
    </ligand>
</feature>
<dbReference type="InterPro" id="IPR018228">
    <property type="entry name" value="DNase_TatD-rel_CS"/>
</dbReference>
<keyword evidence="2" id="KW-0378">Hydrolase</keyword>
<feature type="binding site" evidence="3">
    <location>
        <position position="233"/>
    </location>
    <ligand>
        <name>a divalent metal cation</name>
        <dbReference type="ChEBI" id="CHEBI:60240"/>
        <label>1</label>
    </ligand>
</feature>
<feature type="binding site" evidence="3">
    <location>
        <position position="185"/>
    </location>
    <ligand>
        <name>a divalent metal cation</name>
        <dbReference type="ChEBI" id="CHEBI:60240"/>
        <label>2</label>
    </ligand>
</feature>
<proteinExistence type="predicted"/>
<keyword evidence="1 3" id="KW-0479">Metal-binding</keyword>
<keyword evidence="4" id="KW-1133">Transmembrane helix</keyword>
<dbReference type="SUPFAM" id="SSF51556">
    <property type="entry name" value="Metallo-dependent hydrolases"/>
    <property type="match status" value="1"/>
</dbReference>
<protein>
    <submittedName>
        <fullName evidence="5">TatD-related deoxyribonuclease</fullName>
    </submittedName>
</protein>
<evidence type="ECO:0000256" key="3">
    <source>
        <dbReference type="PIRSR" id="PIRSR005902-1"/>
    </source>
</evidence>
<dbReference type="Proteomes" id="UP000001979">
    <property type="component" value="Chromosome"/>
</dbReference>
<dbReference type="FunFam" id="3.20.20.140:FF:000005">
    <property type="entry name" value="TatD family hydrolase"/>
    <property type="match status" value="1"/>
</dbReference>
<sequence>MLYIYNVISIALTSIEALVTAINMLFNIRSMLKVIDSHCHLDFPKFNRDRDKTIERAHNAGVVKMVNSGIDLKTNQATLALANEYDFIYPTIGLSPLIVSHYGNEVANSILLQLELHAEQAVGIGEAGLDYHYYKEDKEREHQKQYFRKVIEIAEKYEKTLVIHGREAEEDCFEMVKDLDKVVFHCYGGSIETAARINDAGYYISIPTIVCFSEHHKKIAENVPLNKMLIETDSPYLSPRKGRNEPAFVLDNLSVIAEAKGTDIETIANATFRNTKKIFGI</sequence>
<feature type="binding site" evidence="3">
    <location>
        <position position="126"/>
    </location>
    <ligand>
        <name>a divalent metal cation</name>
        <dbReference type="ChEBI" id="CHEBI:60240"/>
        <label>1</label>
    </ligand>
</feature>
<evidence type="ECO:0000313" key="6">
    <source>
        <dbReference type="Proteomes" id="UP000001979"/>
    </source>
</evidence>
<feature type="transmembrane region" description="Helical" evidence="4">
    <location>
        <begin position="6"/>
        <end position="26"/>
    </location>
</feature>
<evidence type="ECO:0000256" key="4">
    <source>
        <dbReference type="SAM" id="Phobius"/>
    </source>
</evidence>
<dbReference type="PANTHER" id="PTHR46124:SF2">
    <property type="entry name" value="D-AMINOACYL-TRNA DEACYLASE"/>
    <property type="match status" value="1"/>
</dbReference>
<organism evidence="5 6">
    <name type="scientific">Methanococcoides burtonii (strain DSM 6242 / NBRC 107633 / OCM 468 / ACE-M)</name>
    <dbReference type="NCBI Taxonomy" id="259564"/>
    <lineage>
        <taxon>Archaea</taxon>
        <taxon>Methanobacteriati</taxon>
        <taxon>Methanobacteriota</taxon>
        <taxon>Stenosarchaea group</taxon>
        <taxon>Methanomicrobia</taxon>
        <taxon>Methanosarcinales</taxon>
        <taxon>Methanosarcinaceae</taxon>
        <taxon>Methanococcoides</taxon>
    </lineage>
</organism>
<dbReference type="STRING" id="259564.Mbur_1778"/>
<accession>Q12V59</accession>
<dbReference type="PIRSF" id="PIRSF005902">
    <property type="entry name" value="DNase_TatD"/>
    <property type="match status" value="1"/>
</dbReference>
<name>Q12V59_METBU</name>
<dbReference type="PANTHER" id="PTHR46124">
    <property type="entry name" value="D-AMINOACYL-TRNA DEACYLASE"/>
    <property type="match status" value="1"/>
</dbReference>
<dbReference type="GO" id="GO:0004536">
    <property type="term" value="F:DNA nuclease activity"/>
    <property type="evidence" value="ECO:0007669"/>
    <property type="project" value="InterPro"/>
</dbReference>
<dbReference type="Gene3D" id="3.20.20.140">
    <property type="entry name" value="Metal-dependent hydrolases"/>
    <property type="match status" value="1"/>
</dbReference>
<dbReference type="EMBL" id="CP000300">
    <property type="protein sequence ID" value="ABE52667.1"/>
    <property type="molecule type" value="Genomic_DNA"/>
</dbReference>
<dbReference type="AlphaFoldDB" id="Q12V59"/>
<feature type="binding site" evidence="3">
    <location>
        <position position="40"/>
    </location>
    <ligand>
        <name>a divalent metal cation</name>
        <dbReference type="ChEBI" id="CHEBI:60240"/>
        <label>1</label>
    </ligand>
</feature>
<feature type="binding site" evidence="3">
    <location>
        <position position="164"/>
    </location>
    <ligand>
        <name>a divalent metal cation</name>
        <dbReference type="ChEBI" id="CHEBI:60240"/>
        <label>2</label>
    </ligand>
</feature>
<dbReference type="GO" id="GO:0046872">
    <property type="term" value="F:metal ion binding"/>
    <property type="evidence" value="ECO:0007669"/>
    <property type="project" value="UniProtKB-KW"/>
</dbReference>
<dbReference type="InterPro" id="IPR015991">
    <property type="entry name" value="TatD/YcfH-like"/>
</dbReference>
<evidence type="ECO:0000256" key="2">
    <source>
        <dbReference type="ARBA" id="ARBA00022801"/>
    </source>
</evidence>
<dbReference type="NCBIfam" id="TIGR00010">
    <property type="entry name" value="YchF/TatD family DNA exonuclease"/>
    <property type="match status" value="1"/>
</dbReference>
<dbReference type="GeneID" id="3997753"/>
<keyword evidence="4" id="KW-0812">Transmembrane</keyword>
<dbReference type="KEGG" id="mbu:Mbur_1778"/>
<dbReference type="PROSITE" id="PS01137">
    <property type="entry name" value="TATD_1"/>
    <property type="match status" value="1"/>
</dbReference>
<dbReference type="InterPro" id="IPR001130">
    <property type="entry name" value="TatD-like"/>
</dbReference>
<dbReference type="RefSeq" id="WP_011499810.1">
    <property type="nucleotide sequence ID" value="NC_007955.1"/>
</dbReference>